<reference evidence="1" key="1">
    <citation type="journal article" date="2020" name="Nat. Commun.">
        <title>Large-scale genome sequencing of mycorrhizal fungi provides insights into the early evolution of symbiotic traits.</title>
        <authorList>
            <person name="Miyauchi S."/>
            <person name="Kiss E."/>
            <person name="Kuo A."/>
            <person name="Drula E."/>
            <person name="Kohler A."/>
            <person name="Sanchez-Garcia M."/>
            <person name="Morin E."/>
            <person name="Andreopoulos B."/>
            <person name="Barry K.W."/>
            <person name="Bonito G."/>
            <person name="Buee M."/>
            <person name="Carver A."/>
            <person name="Chen C."/>
            <person name="Cichocki N."/>
            <person name="Clum A."/>
            <person name="Culley D."/>
            <person name="Crous P.W."/>
            <person name="Fauchery L."/>
            <person name="Girlanda M."/>
            <person name="Hayes R.D."/>
            <person name="Keri Z."/>
            <person name="LaButti K."/>
            <person name="Lipzen A."/>
            <person name="Lombard V."/>
            <person name="Magnuson J."/>
            <person name="Maillard F."/>
            <person name="Murat C."/>
            <person name="Nolan M."/>
            <person name="Ohm R.A."/>
            <person name="Pangilinan J."/>
            <person name="Pereira M.F."/>
            <person name="Perotto S."/>
            <person name="Peter M."/>
            <person name="Pfister S."/>
            <person name="Riley R."/>
            <person name="Sitrit Y."/>
            <person name="Stielow J.B."/>
            <person name="Szollosi G."/>
            <person name="Zifcakova L."/>
            <person name="Stursova M."/>
            <person name="Spatafora J.W."/>
            <person name="Tedersoo L."/>
            <person name="Vaario L.M."/>
            <person name="Yamada A."/>
            <person name="Yan M."/>
            <person name="Wang P."/>
            <person name="Xu J."/>
            <person name="Bruns T."/>
            <person name="Baldrian P."/>
            <person name="Vilgalys R."/>
            <person name="Dunand C."/>
            <person name="Henrissat B."/>
            <person name="Grigoriev I.V."/>
            <person name="Hibbett D."/>
            <person name="Nagy L.G."/>
            <person name="Martin F.M."/>
        </authorList>
    </citation>
    <scope>NUCLEOTIDE SEQUENCE</scope>
    <source>
        <strain evidence="1">UP504</strain>
    </source>
</reference>
<dbReference type="AlphaFoldDB" id="A0A9P6ABZ4"/>
<dbReference type="EMBL" id="MU129555">
    <property type="protein sequence ID" value="KAF9502862.1"/>
    <property type="molecule type" value="Genomic_DNA"/>
</dbReference>
<evidence type="ECO:0000313" key="1">
    <source>
        <dbReference type="EMBL" id="KAF9502862.1"/>
    </source>
</evidence>
<dbReference type="Proteomes" id="UP000886523">
    <property type="component" value="Unassembled WGS sequence"/>
</dbReference>
<accession>A0A9P6ABZ4</accession>
<proteinExistence type="predicted"/>
<name>A0A9P6ABZ4_9AGAM</name>
<sequence>MPQNRYLTWGSHTAVQGALSLLATLLFYSIYKKVEKLQENRRGTSAVVLVRKKMSILMEASPLEFGAALALVRFISYYNLHLSQCTVRPRLMSTIAHSEPPKPLTHFSYQEATQHKANYPVLELRPQAWTRAPAPSYLSNIYKSGYTQTNTWIQEVDWVLGQFHNGHSPQTLVTVGPSTLIIYPYCGQQRQEHNSQMGSAVAEFGVPSAGIGTYHLLGPQILHIFVVSPIHLNQLQARCWATLPVMAFCQQELFHALSNPSQRAPGTAEKDSFMWLVHRKVPTKTNLLESTSE</sequence>
<comment type="caution">
    <text evidence="1">The sequence shown here is derived from an EMBL/GenBank/DDBJ whole genome shotgun (WGS) entry which is preliminary data.</text>
</comment>
<organism evidence="1 2">
    <name type="scientific">Hydnum rufescens UP504</name>
    <dbReference type="NCBI Taxonomy" id="1448309"/>
    <lineage>
        <taxon>Eukaryota</taxon>
        <taxon>Fungi</taxon>
        <taxon>Dikarya</taxon>
        <taxon>Basidiomycota</taxon>
        <taxon>Agaricomycotina</taxon>
        <taxon>Agaricomycetes</taxon>
        <taxon>Cantharellales</taxon>
        <taxon>Hydnaceae</taxon>
        <taxon>Hydnum</taxon>
    </lineage>
</organism>
<evidence type="ECO:0000313" key="2">
    <source>
        <dbReference type="Proteomes" id="UP000886523"/>
    </source>
</evidence>
<gene>
    <name evidence="1" type="ORF">BS47DRAFT_1369958</name>
</gene>
<protein>
    <submittedName>
        <fullName evidence="1">Uncharacterized protein</fullName>
    </submittedName>
</protein>
<keyword evidence="2" id="KW-1185">Reference proteome</keyword>